<evidence type="ECO:0000313" key="1">
    <source>
        <dbReference type="EMBL" id="BCJ64826.1"/>
    </source>
</evidence>
<keyword evidence="2" id="KW-1185">Reference proteome</keyword>
<gene>
    <name evidence="1" type="ORF">Prubr_18470</name>
</gene>
<organism evidence="1 2">
    <name type="scientific">Polymorphospora rubra</name>
    <dbReference type="NCBI Taxonomy" id="338584"/>
    <lineage>
        <taxon>Bacteria</taxon>
        <taxon>Bacillati</taxon>
        <taxon>Actinomycetota</taxon>
        <taxon>Actinomycetes</taxon>
        <taxon>Micromonosporales</taxon>
        <taxon>Micromonosporaceae</taxon>
        <taxon>Polymorphospora</taxon>
    </lineage>
</organism>
<evidence type="ECO:0000313" key="2">
    <source>
        <dbReference type="Proteomes" id="UP000680866"/>
    </source>
</evidence>
<dbReference type="AlphaFoldDB" id="A0A810MUD7"/>
<dbReference type="EMBL" id="AP023359">
    <property type="protein sequence ID" value="BCJ64826.1"/>
    <property type="molecule type" value="Genomic_DNA"/>
</dbReference>
<name>A0A810MUD7_9ACTN</name>
<proteinExistence type="predicted"/>
<sequence length="82" mass="8749">MTFTALPPYHFAATTTTEPAAVTPLTMLPGVRSSNLAPLTAAPLVSFQPAGKVLRDRLAPALQHNPDLRYIHMIATAAKRAV</sequence>
<protein>
    <submittedName>
        <fullName evidence="1">Uncharacterized protein</fullName>
    </submittedName>
</protein>
<dbReference type="Proteomes" id="UP000680866">
    <property type="component" value="Chromosome"/>
</dbReference>
<accession>A0A810MUD7</accession>
<dbReference type="KEGG" id="pry:Prubr_18470"/>
<reference evidence="1" key="1">
    <citation type="submission" date="2020-08" db="EMBL/GenBank/DDBJ databases">
        <title>Whole genome shotgun sequence of Polymorphospora rubra NBRC 101157.</title>
        <authorList>
            <person name="Komaki H."/>
            <person name="Tamura T."/>
        </authorList>
    </citation>
    <scope>NUCLEOTIDE SEQUENCE</scope>
    <source>
        <strain evidence="1">NBRC 101157</strain>
    </source>
</reference>